<dbReference type="RefSeq" id="WP_369160389.1">
    <property type="nucleotide sequence ID" value="NZ_CP163429.1"/>
</dbReference>
<reference evidence="1" key="1">
    <citation type="submission" date="2024-07" db="EMBL/GenBank/DDBJ databases">
        <authorList>
            <person name="Yu S.T."/>
        </authorList>
    </citation>
    <scope>NUCLEOTIDE SEQUENCE</scope>
    <source>
        <strain evidence="1">R02</strain>
    </source>
</reference>
<evidence type="ECO:0008006" key="2">
    <source>
        <dbReference type="Google" id="ProtNLM"/>
    </source>
</evidence>
<proteinExistence type="predicted"/>
<dbReference type="Gene3D" id="3.40.50.720">
    <property type="entry name" value="NAD(P)-binding Rossmann-like Domain"/>
    <property type="match status" value="1"/>
</dbReference>
<evidence type="ECO:0000313" key="1">
    <source>
        <dbReference type="EMBL" id="XDP97414.1"/>
    </source>
</evidence>
<accession>A0AB39LTX8</accession>
<organism evidence="1">
    <name type="scientific">Streptomyces sp. R02</name>
    <dbReference type="NCBI Taxonomy" id="3238623"/>
    <lineage>
        <taxon>Bacteria</taxon>
        <taxon>Bacillati</taxon>
        <taxon>Actinomycetota</taxon>
        <taxon>Actinomycetes</taxon>
        <taxon>Kitasatosporales</taxon>
        <taxon>Streptomycetaceae</taxon>
        <taxon>Streptomyces</taxon>
    </lineage>
</organism>
<protein>
    <recommendedName>
        <fullName evidence="2">Short-chain dehydrogenase</fullName>
    </recommendedName>
</protein>
<dbReference type="InterPro" id="IPR036291">
    <property type="entry name" value="NAD(P)-bd_dom_sf"/>
</dbReference>
<gene>
    <name evidence="1" type="ORF">AB5J57_29570</name>
</gene>
<name>A0AB39LTX8_9ACTN</name>
<dbReference type="EMBL" id="CP163429">
    <property type="protein sequence ID" value="XDP97414.1"/>
    <property type="molecule type" value="Genomic_DNA"/>
</dbReference>
<sequence>MTTVTQCADPLPAHLPDLTGRAAAVTTAVTGADSGLGLVTARVLAEHGALVVLPYAIRE</sequence>
<dbReference type="SUPFAM" id="SSF51735">
    <property type="entry name" value="NAD(P)-binding Rossmann-fold domains"/>
    <property type="match status" value="1"/>
</dbReference>
<dbReference type="AlphaFoldDB" id="A0AB39LTX8"/>